<feature type="region of interest" description="Disordered" evidence="2">
    <location>
        <begin position="41"/>
        <end position="87"/>
    </location>
</feature>
<gene>
    <name evidence="3" type="ORF">OMED0937_LOCUS230</name>
</gene>
<accession>A0A7R9WBS8</accession>
<sequence>MDDAAAKAAAAAKKQARIASLDAKFAARASAGAATTTTATVAAAKSSSMRAKQQKVLESKGHAAPARGGRGGRGAGDGNDVSACPEDPSTSLYAPLVANERAEVCARANEAAATKGKRKRVVDMVTSDARDARRAYVEEYTRELLATRAMNGDETMGDEDDILRAKLSRDKALLLDDATKTLDHGESRAKQLKERFAKANAARLSRTALRKRGFHGVPKEKCTWSALATLRAHWDRYAKGLVKDVKRDEARRRLTRGIDLHGCVVKVIRHSRTPDAVGREGCVAFVGGRFLWLVPRLTDAPTFKVLIDGGTFEFTVNEFVVKLNHEDIVTAMPSA</sequence>
<dbReference type="AlphaFoldDB" id="A0A7R9WBS8"/>
<evidence type="ECO:0000256" key="1">
    <source>
        <dbReference type="SAM" id="Coils"/>
    </source>
</evidence>
<protein>
    <submittedName>
        <fullName evidence="3">Uncharacterized protein</fullName>
    </submittedName>
</protein>
<feature type="coiled-coil region" evidence="1">
    <location>
        <begin position="175"/>
        <end position="202"/>
    </location>
</feature>
<name>A0A7R9WBS8_9CHLO</name>
<dbReference type="EMBL" id="HBEE01000294">
    <property type="protein sequence ID" value="CAD8319146.1"/>
    <property type="molecule type" value="Transcribed_RNA"/>
</dbReference>
<organism evidence="3">
    <name type="scientific">Ostreococcus mediterraneus</name>
    <dbReference type="NCBI Taxonomy" id="1486918"/>
    <lineage>
        <taxon>Eukaryota</taxon>
        <taxon>Viridiplantae</taxon>
        <taxon>Chlorophyta</taxon>
        <taxon>Mamiellophyceae</taxon>
        <taxon>Mamiellales</taxon>
        <taxon>Bathycoccaceae</taxon>
        <taxon>Ostreococcus</taxon>
    </lineage>
</organism>
<proteinExistence type="predicted"/>
<feature type="compositionally biased region" description="Gly residues" evidence="2">
    <location>
        <begin position="68"/>
        <end position="77"/>
    </location>
</feature>
<keyword evidence="1" id="KW-0175">Coiled coil</keyword>
<reference evidence="3" key="1">
    <citation type="submission" date="2021-01" db="EMBL/GenBank/DDBJ databases">
        <authorList>
            <person name="Corre E."/>
            <person name="Pelletier E."/>
            <person name="Niang G."/>
            <person name="Scheremetjew M."/>
            <person name="Finn R."/>
            <person name="Kale V."/>
            <person name="Holt S."/>
            <person name="Cochrane G."/>
            <person name="Meng A."/>
            <person name="Brown T."/>
            <person name="Cohen L."/>
        </authorList>
    </citation>
    <scope>NUCLEOTIDE SEQUENCE</scope>
    <source>
        <strain evidence="3">Clade-D-RCC2593</strain>
    </source>
</reference>
<evidence type="ECO:0000256" key="2">
    <source>
        <dbReference type="SAM" id="MobiDB-lite"/>
    </source>
</evidence>
<evidence type="ECO:0000313" key="3">
    <source>
        <dbReference type="EMBL" id="CAD8319146.1"/>
    </source>
</evidence>